<dbReference type="PANTHER" id="PTHR38687">
    <property type="entry name" value="CELL DIVISION PROTEIN DEDD-RELATED"/>
    <property type="match status" value="1"/>
</dbReference>
<comment type="caution">
    <text evidence="3">The sequence shown here is derived from an EMBL/GenBank/DDBJ whole genome shotgun (WGS) entry which is preliminary data.</text>
</comment>
<proteinExistence type="predicted"/>
<keyword evidence="1" id="KW-0812">Transmembrane</keyword>
<keyword evidence="1" id="KW-1133">Transmembrane helix</keyword>
<dbReference type="InterPro" id="IPR052521">
    <property type="entry name" value="Cell_div_SPOR-domain"/>
</dbReference>
<dbReference type="EMBL" id="ASHL01000005">
    <property type="protein sequence ID" value="EPD12956.1"/>
    <property type="molecule type" value="Genomic_DNA"/>
</dbReference>
<dbReference type="RefSeq" id="WP_016390505.1">
    <property type="nucleotide sequence ID" value="NZ_JBLHXE010000002.1"/>
</dbReference>
<dbReference type="Proteomes" id="UP000015462">
    <property type="component" value="Unassembled WGS sequence"/>
</dbReference>
<evidence type="ECO:0000313" key="3">
    <source>
        <dbReference type="EMBL" id="EPD12956.1"/>
    </source>
</evidence>
<dbReference type="SUPFAM" id="SSF110997">
    <property type="entry name" value="Sporulation related repeat"/>
    <property type="match status" value="1"/>
</dbReference>
<dbReference type="PROSITE" id="PS51724">
    <property type="entry name" value="SPOR"/>
    <property type="match status" value="1"/>
</dbReference>
<sequence>MPRDYKNRINSNNTRKKKRPIPGYWWLITGLLIGGFAMFLSDLEEAPNKPVTDVKRPVNQQDVRDVKKPIATTAKPIDSTKPRFDFYQILPDMEIVIPEHEIEERRRLEGTGKSKPGTFIIQIGSFKKAQQADTLRARLALLGIESTVQTVNQSGSIWHRVKSGPYTSFRMVDKIQNRLHRNNIDSIAIKLK</sequence>
<dbReference type="Pfam" id="PF05036">
    <property type="entry name" value="SPOR"/>
    <property type="match status" value="1"/>
</dbReference>
<dbReference type="AlphaFoldDB" id="A0AB33Z200"/>
<dbReference type="GO" id="GO:0042834">
    <property type="term" value="F:peptidoglycan binding"/>
    <property type="evidence" value="ECO:0007669"/>
    <property type="project" value="InterPro"/>
</dbReference>
<dbReference type="InterPro" id="IPR007730">
    <property type="entry name" value="SPOR-like_dom"/>
</dbReference>
<keyword evidence="1" id="KW-0472">Membrane</keyword>
<evidence type="ECO:0000313" key="4">
    <source>
        <dbReference type="Proteomes" id="UP000015462"/>
    </source>
</evidence>
<dbReference type="PANTHER" id="PTHR38687:SF2">
    <property type="entry name" value="CELL DIVISION PROTEIN FTSN"/>
    <property type="match status" value="1"/>
</dbReference>
<evidence type="ECO:0000259" key="2">
    <source>
        <dbReference type="PROSITE" id="PS51724"/>
    </source>
</evidence>
<gene>
    <name evidence="3" type="ORF">L196_07329</name>
</gene>
<keyword evidence="4" id="KW-1185">Reference proteome</keyword>
<evidence type="ECO:0000256" key="1">
    <source>
        <dbReference type="SAM" id="Phobius"/>
    </source>
</evidence>
<feature type="domain" description="SPOR" evidence="2">
    <location>
        <begin position="113"/>
        <end position="192"/>
    </location>
</feature>
<organism evidence="3 4">
    <name type="scientific">Cycloclasticus pugetii</name>
    <dbReference type="NCBI Taxonomy" id="34068"/>
    <lineage>
        <taxon>Bacteria</taxon>
        <taxon>Pseudomonadati</taxon>
        <taxon>Pseudomonadota</taxon>
        <taxon>Gammaproteobacteria</taxon>
        <taxon>Thiotrichales</taxon>
        <taxon>Piscirickettsiaceae</taxon>
        <taxon>Cycloclasticus</taxon>
    </lineage>
</organism>
<dbReference type="InterPro" id="IPR036680">
    <property type="entry name" value="SPOR-like_sf"/>
</dbReference>
<reference evidence="3 4" key="1">
    <citation type="journal article" date="2013" name="Genome Announc.">
        <title>Genome Sequence of the Pyrene- and Fluoranthene-Degrading Bacterium Cycloclasticus sp. Strain PY97M.</title>
        <authorList>
            <person name="Cui Z."/>
            <person name="Xu G."/>
            <person name="Li Q."/>
            <person name="Gao W."/>
            <person name="Zheng L."/>
        </authorList>
    </citation>
    <scope>NUCLEOTIDE SEQUENCE [LARGE SCALE GENOMIC DNA]</scope>
    <source>
        <strain evidence="3 4">PY97M</strain>
    </source>
</reference>
<dbReference type="Gene3D" id="3.30.70.1070">
    <property type="entry name" value="Sporulation related repeat"/>
    <property type="match status" value="1"/>
</dbReference>
<protein>
    <submittedName>
        <fullName evidence="3">Sporulation-like protein</fullName>
    </submittedName>
</protein>
<feature type="transmembrane region" description="Helical" evidence="1">
    <location>
        <begin position="21"/>
        <end position="40"/>
    </location>
</feature>
<accession>A0AB33Z200</accession>
<name>A0AB33Z200_9GAMM</name>